<reference evidence="2" key="2">
    <citation type="journal article" date="2015" name="Data Brief">
        <title>Shoot transcriptome of the giant reed, Arundo donax.</title>
        <authorList>
            <person name="Barrero R.A."/>
            <person name="Guerrero F.D."/>
            <person name="Moolhuijzen P."/>
            <person name="Goolsby J.A."/>
            <person name="Tidwell J."/>
            <person name="Bellgard S.E."/>
            <person name="Bellgard M.I."/>
        </authorList>
    </citation>
    <scope>NUCLEOTIDE SEQUENCE</scope>
    <source>
        <tissue evidence="2">Shoot tissue taken approximately 20 cm above the soil surface</tissue>
    </source>
</reference>
<evidence type="ECO:0000256" key="1">
    <source>
        <dbReference type="SAM" id="MobiDB-lite"/>
    </source>
</evidence>
<feature type="compositionally biased region" description="Basic and acidic residues" evidence="1">
    <location>
        <begin position="56"/>
        <end position="74"/>
    </location>
</feature>
<name>A0A0A9ERV1_ARUDO</name>
<reference evidence="2" key="1">
    <citation type="submission" date="2014-09" db="EMBL/GenBank/DDBJ databases">
        <authorList>
            <person name="Magalhaes I.L.F."/>
            <person name="Oliveira U."/>
            <person name="Santos F.R."/>
            <person name="Vidigal T.H.D.A."/>
            <person name="Brescovit A.D."/>
            <person name="Santos A.J."/>
        </authorList>
    </citation>
    <scope>NUCLEOTIDE SEQUENCE</scope>
    <source>
        <tissue evidence="2">Shoot tissue taken approximately 20 cm above the soil surface</tissue>
    </source>
</reference>
<organism evidence="2">
    <name type="scientific">Arundo donax</name>
    <name type="common">Giant reed</name>
    <name type="synonym">Donax arundinaceus</name>
    <dbReference type="NCBI Taxonomy" id="35708"/>
    <lineage>
        <taxon>Eukaryota</taxon>
        <taxon>Viridiplantae</taxon>
        <taxon>Streptophyta</taxon>
        <taxon>Embryophyta</taxon>
        <taxon>Tracheophyta</taxon>
        <taxon>Spermatophyta</taxon>
        <taxon>Magnoliopsida</taxon>
        <taxon>Liliopsida</taxon>
        <taxon>Poales</taxon>
        <taxon>Poaceae</taxon>
        <taxon>PACMAD clade</taxon>
        <taxon>Arundinoideae</taxon>
        <taxon>Arundineae</taxon>
        <taxon>Arundo</taxon>
    </lineage>
</organism>
<proteinExistence type="predicted"/>
<dbReference type="EMBL" id="GBRH01196172">
    <property type="protein sequence ID" value="JAE01724.1"/>
    <property type="molecule type" value="Transcribed_RNA"/>
</dbReference>
<dbReference type="AlphaFoldDB" id="A0A0A9ERV1"/>
<protein>
    <submittedName>
        <fullName evidence="2">Uncharacterized protein</fullName>
    </submittedName>
</protein>
<evidence type="ECO:0000313" key="2">
    <source>
        <dbReference type="EMBL" id="JAE01724.1"/>
    </source>
</evidence>
<feature type="region of interest" description="Disordered" evidence="1">
    <location>
        <begin position="54"/>
        <end position="74"/>
    </location>
</feature>
<accession>A0A0A9ERV1</accession>
<sequence>MLRRPIPSEGRPTTVAASCTCRRSLQSSPGFFFWSCPPMISALRELVDPLANLRSGHGEDPQIGDLWRRRSDFT</sequence>